<dbReference type="Proteomes" id="UP000274756">
    <property type="component" value="Unassembled WGS sequence"/>
</dbReference>
<evidence type="ECO:0000313" key="1">
    <source>
        <dbReference type="EMBL" id="VDN55103.1"/>
    </source>
</evidence>
<reference evidence="4" key="1">
    <citation type="submission" date="2017-02" db="UniProtKB">
        <authorList>
            <consortium name="WormBaseParasite"/>
        </authorList>
    </citation>
    <scope>IDENTIFICATION</scope>
</reference>
<gene>
    <name evidence="1" type="ORF">DME_LOCUS5076</name>
</gene>
<dbReference type="WBParaSite" id="DME_0000071601-mRNA-1">
    <property type="protein sequence ID" value="DME_0000071601-mRNA-1"/>
    <property type="gene ID" value="DME_0000071601"/>
</dbReference>
<reference evidence="1 3" key="2">
    <citation type="submission" date="2018-11" db="EMBL/GenBank/DDBJ databases">
        <authorList>
            <consortium name="Pathogen Informatics"/>
        </authorList>
    </citation>
    <scope>NUCLEOTIDE SEQUENCE [LARGE SCALE GENOMIC DNA]</scope>
</reference>
<evidence type="ECO:0000313" key="2">
    <source>
        <dbReference type="Proteomes" id="UP000038040"/>
    </source>
</evidence>
<accession>A0A0N4U241</accession>
<proteinExistence type="predicted"/>
<keyword evidence="3" id="KW-1185">Reference proteome</keyword>
<protein>
    <submittedName>
        <fullName evidence="4">Transposase</fullName>
    </submittedName>
</protein>
<dbReference type="EMBL" id="UYYG01001151">
    <property type="protein sequence ID" value="VDN55103.1"/>
    <property type="molecule type" value="Genomic_DNA"/>
</dbReference>
<name>A0A0N4U241_DRAME</name>
<dbReference type="AlphaFoldDB" id="A0A0N4U241"/>
<organism evidence="2 4">
    <name type="scientific">Dracunculus medinensis</name>
    <name type="common">Guinea worm</name>
    <dbReference type="NCBI Taxonomy" id="318479"/>
    <lineage>
        <taxon>Eukaryota</taxon>
        <taxon>Metazoa</taxon>
        <taxon>Ecdysozoa</taxon>
        <taxon>Nematoda</taxon>
        <taxon>Chromadorea</taxon>
        <taxon>Rhabditida</taxon>
        <taxon>Spirurina</taxon>
        <taxon>Dracunculoidea</taxon>
        <taxon>Dracunculidae</taxon>
        <taxon>Dracunculus</taxon>
    </lineage>
</organism>
<dbReference type="Proteomes" id="UP000038040">
    <property type="component" value="Unplaced"/>
</dbReference>
<sequence length="78" mass="8782">MITRCSYYAKLVNDLVTRTIAGTFVEGGAIAYNCVKIWNSFSHKVCKECLDTHDDKAMIYTDNVDDLSRSSHSSDRIS</sequence>
<evidence type="ECO:0000313" key="4">
    <source>
        <dbReference type="WBParaSite" id="DME_0000071601-mRNA-1"/>
    </source>
</evidence>
<evidence type="ECO:0000313" key="3">
    <source>
        <dbReference type="Proteomes" id="UP000274756"/>
    </source>
</evidence>